<organism evidence="1 2">
    <name type="scientific">Yoonia maritima</name>
    <dbReference type="NCBI Taxonomy" id="1435347"/>
    <lineage>
        <taxon>Bacteria</taxon>
        <taxon>Pseudomonadati</taxon>
        <taxon>Pseudomonadota</taxon>
        <taxon>Alphaproteobacteria</taxon>
        <taxon>Rhodobacterales</taxon>
        <taxon>Paracoccaceae</taxon>
        <taxon>Yoonia</taxon>
    </lineage>
</organism>
<name>A0A2T0VXR7_9RHOB</name>
<protein>
    <submittedName>
        <fullName evidence="1">Uncharacterized protein</fullName>
    </submittedName>
</protein>
<reference evidence="1 2" key="1">
    <citation type="submission" date="2018-03" db="EMBL/GenBank/DDBJ databases">
        <title>Genomic Encyclopedia of Archaeal and Bacterial Type Strains, Phase II (KMG-II): from individual species to whole genera.</title>
        <authorList>
            <person name="Goeker M."/>
        </authorList>
    </citation>
    <scope>NUCLEOTIDE SEQUENCE [LARGE SCALE GENOMIC DNA]</scope>
    <source>
        <strain evidence="1 2">DSM 101533</strain>
    </source>
</reference>
<evidence type="ECO:0000313" key="1">
    <source>
        <dbReference type="EMBL" id="PRY76888.1"/>
    </source>
</evidence>
<evidence type="ECO:0000313" key="2">
    <source>
        <dbReference type="Proteomes" id="UP000238007"/>
    </source>
</evidence>
<gene>
    <name evidence="1" type="ORF">CLV80_10765</name>
</gene>
<keyword evidence="2" id="KW-1185">Reference proteome</keyword>
<accession>A0A2T0VXR7</accession>
<dbReference type="AlphaFoldDB" id="A0A2T0VXR7"/>
<sequence>MAQPADTLINDGRWNIDDIPLAIIQSWMTAFTDMETGGSYTLLPEFLEEVIEIDKLLRSRIDDGTAKNWKNSELKIEPMWAKIRNLAHQLLLSEEIPVDNPDPSDWYAILPEELH</sequence>
<dbReference type="Proteomes" id="UP000238007">
    <property type="component" value="Unassembled WGS sequence"/>
</dbReference>
<comment type="caution">
    <text evidence="1">The sequence shown here is derived from an EMBL/GenBank/DDBJ whole genome shotgun (WGS) entry which is preliminary data.</text>
</comment>
<dbReference type="OrthoDB" id="7853444at2"/>
<proteinExistence type="predicted"/>
<dbReference type="EMBL" id="PVTP01000007">
    <property type="protein sequence ID" value="PRY76888.1"/>
    <property type="molecule type" value="Genomic_DNA"/>
</dbReference>